<name>A0A2I0JH68_PUNGR</name>
<dbReference type="EMBL" id="PGOL01001684">
    <property type="protein sequence ID" value="PKI55608.1"/>
    <property type="molecule type" value="Genomic_DNA"/>
</dbReference>
<feature type="region of interest" description="Disordered" evidence="2">
    <location>
        <begin position="1"/>
        <end position="25"/>
    </location>
</feature>
<gene>
    <name evidence="5" type="ORF">CRG98_024001</name>
</gene>
<evidence type="ECO:0008006" key="7">
    <source>
        <dbReference type="Google" id="ProtNLM"/>
    </source>
</evidence>
<dbReference type="GO" id="GO:0006508">
    <property type="term" value="P:proteolysis"/>
    <property type="evidence" value="ECO:0007669"/>
    <property type="project" value="UniProtKB-KW"/>
</dbReference>
<dbReference type="InterPro" id="IPR057670">
    <property type="entry name" value="SH3_retrovirus"/>
</dbReference>
<dbReference type="Pfam" id="PF25597">
    <property type="entry name" value="SH3_retrovirus"/>
    <property type="match status" value="1"/>
</dbReference>
<dbReference type="GO" id="GO:0003676">
    <property type="term" value="F:nucleic acid binding"/>
    <property type="evidence" value="ECO:0007669"/>
    <property type="project" value="InterPro"/>
</dbReference>
<dbReference type="SUPFAM" id="SSF53098">
    <property type="entry name" value="Ribonuclease H-like"/>
    <property type="match status" value="1"/>
</dbReference>
<feature type="domain" description="Retrovirus-related Pol polyprotein from transposon TNT 1-94-like beta-barrel" evidence="3">
    <location>
        <begin position="91"/>
        <end position="161"/>
    </location>
</feature>
<keyword evidence="6" id="KW-1185">Reference proteome</keyword>
<evidence type="ECO:0000259" key="3">
    <source>
        <dbReference type="Pfam" id="PF22936"/>
    </source>
</evidence>
<protein>
    <recommendedName>
        <fullName evidence="7">Integrase catalytic domain-containing protein</fullName>
    </recommendedName>
</protein>
<evidence type="ECO:0000256" key="2">
    <source>
        <dbReference type="SAM" id="MobiDB-lite"/>
    </source>
</evidence>
<feature type="domain" description="Retroviral polymerase SH3-like" evidence="4">
    <location>
        <begin position="207"/>
        <end position="242"/>
    </location>
</feature>
<evidence type="ECO:0000256" key="1">
    <source>
        <dbReference type="ARBA" id="ARBA00022670"/>
    </source>
</evidence>
<dbReference type="InterPro" id="IPR036397">
    <property type="entry name" value="RNaseH_sf"/>
</dbReference>
<keyword evidence="1" id="KW-0378">Hydrolase</keyword>
<evidence type="ECO:0000259" key="4">
    <source>
        <dbReference type="Pfam" id="PF25597"/>
    </source>
</evidence>
<reference evidence="5 6" key="1">
    <citation type="submission" date="2017-11" db="EMBL/GenBank/DDBJ databases">
        <title>De-novo sequencing of pomegranate (Punica granatum L.) genome.</title>
        <authorList>
            <person name="Akparov Z."/>
            <person name="Amiraslanov A."/>
            <person name="Hajiyeva S."/>
            <person name="Abbasov M."/>
            <person name="Kaur K."/>
            <person name="Hamwieh A."/>
            <person name="Solovyev V."/>
            <person name="Salamov A."/>
            <person name="Braich B."/>
            <person name="Kosarev P."/>
            <person name="Mahmoud A."/>
            <person name="Hajiyev E."/>
            <person name="Babayeva S."/>
            <person name="Izzatullayeva V."/>
            <person name="Mammadov A."/>
            <person name="Mammadov A."/>
            <person name="Sharifova S."/>
            <person name="Ojaghi J."/>
            <person name="Eynullazada K."/>
            <person name="Bayramov B."/>
            <person name="Abdulazimova A."/>
            <person name="Shahmuradov I."/>
        </authorList>
    </citation>
    <scope>NUCLEOTIDE SEQUENCE [LARGE SCALE GENOMIC DNA]</scope>
    <source>
        <strain evidence="6">cv. AG2017</strain>
        <tissue evidence="5">Leaf</tissue>
    </source>
</reference>
<organism evidence="5 6">
    <name type="scientific">Punica granatum</name>
    <name type="common">Pomegranate</name>
    <dbReference type="NCBI Taxonomy" id="22663"/>
    <lineage>
        <taxon>Eukaryota</taxon>
        <taxon>Viridiplantae</taxon>
        <taxon>Streptophyta</taxon>
        <taxon>Embryophyta</taxon>
        <taxon>Tracheophyta</taxon>
        <taxon>Spermatophyta</taxon>
        <taxon>Magnoliopsida</taxon>
        <taxon>eudicotyledons</taxon>
        <taxon>Gunneridae</taxon>
        <taxon>Pentapetalae</taxon>
        <taxon>rosids</taxon>
        <taxon>malvids</taxon>
        <taxon>Myrtales</taxon>
        <taxon>Lythraceae</taxon>
        <taxon>Punica</taxon>
    </lineage>
</organism>
<proteinExistence type="predicted"/>
<dbReference type="Proteomes" id="UP000233551">
    <property type="component" value="Unassembled WGS sequence"/>
</dbReference>
<dbReference type="AlphaFoldDB" id="A0A2I0JH68"/>
<dbReference type="GO" id="GO:0008233">
    <property type="term" value="F:peptidase activity"/>
    <property type="evidence" value="ECO:0007669"/>
    <property type="project" value="UniProtKB-KW"/>
</dbReference>
<dbReference type="Pfam" id="PF22936">
    <property type="entry name" value="Pol_BBD"/>
    <property type="match status" value="1"/>
</dbReference>
<feature type="compositionally biased region" description="Basic and acidic residues" evidence="2">
    <location>
        <begin position="15"/>
        <end position="25"/>
    </location>
</feature>
<dbReference type="InterPro" id="IPR039537">
    <property type="entry name" value="Retrotran_Ty1/copia-like"/>
</dbReference>
<keyword evidence="1" id="KW-0645">Protease</keyword>
<dbReference type="InterPro" id="IPR054722">
    <property type="entry name" value="PolX-like_BBD"/>
</dbReference>
<sequence>MGPSLKDLYDPIEGDSAKPKDKDDKAWEHTNRKTIGLIRLWIDNSIYHHVAQETNAKASWDKLTNLYARKTSQNKAFLVKKLVHLCYRDGDTCASFYVTPHRDFFSSYTIRDYGYMRMRNGQSCKIVGIGDVCLETELGYKLFLKKVRHIPEIRLNLISTDDHSRKIWAYPLRTKDQVTEIFKNFHVAVERETGMKLKCVRADNGGAYVGYAHEEFGYRLWDLDSRKIIKSRDVVFFEDQTIEDL</sequence>
<dbReference type="Gene3D" id="3.30.420.10">
    <property type="entry name" value="Ribonuclease H-like superfamily/Ribonuclease H"/>
    <property type="match status" value="1"/>
</dbReference>
<comment type="caution">
    <text evidence="5">The sequence shown here is derived from an EMBL/GenBank/DDBJ whole genome shotgun (WGS) entry which is preliminary data.</text>
</comment>
<evidence type="ECO:0000313" key="5">
    <source>
        <dbReference type="EMBL" id="PKI55608.1"/>
    </source>
</evidence>
<dbReference type="PANTHER" id="PTHR42648:SF28">
    <property type="entry name" value="TRANSPOSON-ENCODED PROTEIN WITH RIBONUCLEASE H-LIKE AND RETROVIRUS ZINC FINGER-LIKE DOMAINS"/>
    <property type="match status" value="1"/>
</dbReference>
<dbReference type="InterPro" id="IPR012337">
    <property type="entry name" value="RNaseH-like_sf"/>
</dbReference>
<evidence type="ECO:0000313" key="6">
    <source>
        <dbReference type="Proteomes" id="UP000233551"/>
    </source>
</evidence>
<accession>A0A2I0JH68</accession>
<dbReference type="PANTHER" id="PTHR42648">
    <property type="entry name" value="TRANSPOSASE, PUTATIVE-RELATED"/>
    <property type="match status" value="1"/>
</dbReference>